<dbReference type="PANTHER" id="PTHR48069">
    <property type="entry name" value="DIHYDROFOLATE REDUCTASE"/>
    <property type="match status" value="1"/>
</dbReference>
<keyword evidence="5 8" id="KW-0521">NADP</keyword>
<dbReference type="UniPathway" id="UPA00077">
    <property type="reaction ID" value="UER00158"/>
</dbReference>
<evidence type="ECO:0000313" key="10">
    <source>
        <dbReference type="EMBL" id="MBB6450215.1"/>
    </source>
</evidence>
<keyword evidence="6 8" id="KW-0560">Oxidoreductase</keyword>
<name>A0A841PZX1_9BACL</name>
<comment type="similarity">
    <text evidence="2 8">Belongs to the dihydrofolate reductase family.</text>
</comment>
<evidence type="ECO:0000256" key="4">
    <source>
        <dbReference type="ARBA" id="ARBA00022563"/>
    </source>
</evidence>
<dbReference type="InterPro" id="IPR024072">
    <property type="entry name" value="DHFR-like_dom_sf"/>
</dbReference>
<dbReference type="GO" id="GO:0006730">
    <property type="term" value="P:one-carbon metabolic process"/>
    <property type="evidence" value="ECO:0007669"/>
    <property type="project" value="UniProtKB-KW"/>
</dbReference>
<sequence>MLSMIVAHDRNRGIGKNNAMPWHLPADLAFLKKNTIGKTIVMGRPTFEAIGRPLPRRRNIILTHRADFKAEGVEVMHSLEEVIEANEREGEEWVIFGGSDVYEQAFPYADRLYITYIDESFEVDRFFPQYNVDEWQLMWKEKGSKDEKNPYDYWFQIYERRK</sequence>
<organism evidence="10 11">
    <name type="scientific">Geomicrobium halophilum</name>
    <dbReference type="NCBI Taxonomy" id="549000"/>
    <lineage>
        <taxon>Bacteria</taxon>
        <taxon>Bacillati</taxon>
        <taxon>Bacillota</taxon>
        <taxon>Bacilli</taxon>
        <taxon>Bacillales</taxon>
        <taxon>Geomicrobium</taxon>
    </lineage>
</organism>
<proteinExistence type="inferred from homology"/>
<dbReference type="EMBL" id="JACHHJ010000003">
    <property type="protein sequence ID" value="MBB6450215.1"/>
    <property type="molecule type" value="Genomic_DNA"/>
</dbReference>
<dbReference type="PROSITE" id="PS51330">
    <property type="entry name" value="DHFR_2"/>
    <property type="match status" value="1"/>
</dbReference>
<protein>
    <recommendedName>
        <fullName evidence="3 8">Dihydrofolate reductase</fullName>
        <ecNumber evidence="3 8">1.5.1.3</ecNumber>
    </recommendedName>
</protein>
<comment type="caution">
    <text evidence="10">The sequence shown here is derived from an EMBL/GenBank/DDBJ whole genome shotgun (WGS) entry which is preliminary data.</text>
</comment>
<dbReference type="Pfam" id="PF00186">
    <property type="entry name" value="DHFR_1"/>
    <property type="match status" value="1"/>
</dbReference>
<dbReference type="PANTHER" id="PTHR48069:SF3">
    <property type="entry name" value="DIHYDROFOLATE REDUCTASE"/>
    <property type="match status" value="1"/>
</dbReference>
<comment type="pathway">
    <text evidence="1 8">Cofactor biosynthesis; tetrahydrofolate biosynthesis; 5,6,7,8-tetrahydrofolate from 7,8-dihydrofolate: step 1/1.</text>
</comment>
<evidence type="ECO:0000256" key="2">
    <source>
        <dbReference type="ARBA" id="ARBA00009539"/>
    </source>
</evidence>
<gene>
    <name evidence="10" type="ORF">HNR44_002198</name>
</gene>
<dbReference type="InterPro" id="IPR012259">
    <property type="entry name" value="DHFR"/>
</dbReference>
<evidence type="ECO:0000256" key="7">
    <source>
        <dbReference type="ARBA" id="ARBA00025067"/>
    </source>
</evidence>
<dbReference type="GO" id="GO:0046452">
    <property type="term" value="P:dihydrofolate metabolic process"/>
    <property type="evidence" value="ECO:0007669"/>
    <property type="project" value="TreeGrafter"/>
</dbReference>
<dbReference type="Gene3D" id="3.40.430.10">
    <property type="entry name" value="Dihydrofolate Reductase, subunit A"/>
    <property type="match status" value="1"/>
</dbReference>
<dbReference type="PRINTS" id="PR00070">
    <property type="entry name" value="DHFR"/>
</dbReference>
<dbReference type="CDD" id="cd00209">
    <property type="entry name" value="DHFR"/>
    <property type="match status" value="1"/>
</dbReference>
<dbReference type="AlphaFoldDB" id="A0A841PZX1"/>
<dbReference type="InterPro" id="IPR001796">
    <property type="entry name" value="DHFR_dom"/>
</dbReference>
<dbReference type="PIRSF" id="PIRSF000194">
    <property type="entry name" value="DHFR"/>
    <property type="match status" value="1"/>
</dbReference>
<evidence type="ECO:0000313" key="11">
    <source>
        <dbReference type="Proteomes" id="UP000568839"/>
    </source>
</evidence>
<dbReference type="EC" id="1.5.1.3" evidence="3 8"/>
<dbReference type="GO" id="GO:0070401">
    <property type="term" value="F:NADP+ binding"/>
    <property type="evidence" value="ECO:0007669"/>
    <property type="project" value="UniProtKB-ARBA"/>
</dbReference>
<evidence type="ECO:0000256" key="3">
    <source>
        <dbReference type="ARBA" id="ARBA00012856"/>
    </source>
</evidence>
<keyword evidence="4 8" id="KW-0554">One-carbon metabolism</keyword>
<dbReference type="FunFam" id="3.40.430.10:FF:000001">
    <property type="entry name" value="Dihydrofolate reductase"/>
    <property type="match status" value="1"/>
</dbReference>
<dbReference type="SUPFAM" id="SSF53597">
    <property type="entry name" value="Dihydrofolate reductase-like"/>
    <property type="match status" value="1"/>
</dbReference>
<dbReference type="GO" id="GO:0046654">
    <property type="term" value="P:tetrahydrofolate biosynthetic process"/>
    <property type="evidence" value="ECO:0007669"/>
    <property type="project" value="UniProtKB-UniPathway"/>
</dbReference>
<feature type="domain" description="DHFR" evidence="9">
    <location>
        <begin position="1"/>
        <end position="160"/>
    </location>
</feature>
<evidence type="ECO:0000259" key="9">
    <source>
        <dbReference type="PROSITE" id="PS51330"/>
    </source>
</evidence>
<evidence type="ECO:0000256" key="5">
    <source>
        <dbReference type="ARBA" id="ARBA00022857"/>
    </source>
</evidence>
<evidence type="ECO:0000256" key="1">
    <source>
        <dbReference type="ARBA" id="ARBA00004903"/>
    </source>
</evidence>
<dbReference type="GO" id="GO:0004146">
    <property type="term" value="F:dihydrofolate reductase activity"/>
    <property type="evidence" value="ECO:0007669"/>
    <property type="project" value="UniProtKB-EC"/>
</dbReference>
<dbReference type="RefSeq" id="WP_221434285.1">
    <property type="nucleotide sequence ID" value="NZ_JACHHJ010000003.1"/>
</dbReference>
<dbReference type="GO" id="GO:0046655">
    <property type="term" value="P:folic acid metabolic process"/>
    <property type="evidence" value="ECO:0007669"/>
    <property type="project" value="TreeGrafter"/>
</dbReference>
<dbReference type="Proteomes" id="UP000568839">
    <property type="component" value="Unassembled WGS sequence"/>
</dbReference>
<accession>A0A841PZX1</accession>
<evidence type="ECO:0000256" key="6">
    <source>
        <dbReference type="ARBA" id="ARBA00023002"/>
    </source>
</evidence>
<evidence type="ECO:0000256" key="8">
    <source>
        <dbReference type="PIRNR" id="PIRNR000194"/>
    </source>
</evidence>
<comment type="function">
    <text evidence="7 8">Key enzyme in folate metabolism. Catalyzes an essential reaction for de novo glycine and purine synthesis, and for DNA precursor synthesis.</text>
</comment>
<dbReference type="GO" id="GO:0005829">
    <property type="term" value="C:cytosol"/>
    <property type="evidence" value="ECO:0007669"/>
    <property type="project" value="TreeGrafter"/>
</dbReference>
<keyword evidence="11" id="KW-1185">Reference proteome</keyword>
<comment type="catalytic activity">
    <reaction evidence="8">
        <text>(6S)-5,6,7,8-tetrahydrofolate + NADP(+) = 7,8-dihydrofolate + NADPH + H(+)</text>
        <dbReference type="Rhea" id="RHEA:15009"/>
        <dbReference type="ChEBI" id="CHEBI:15378"/>
        <dbReference type="ChEBI" id="CHEBI:57451"/>
        <dbReference type="ChEBI" id="CHEBI:57453"/>
        <dbReference type="ChEBI" id="CHEBI:57783"/>
        <dbReference type="ChEBI" id="CHEBI:58349"/>
        <dbReference type="EC" id="1.5.1.3"/>
    </reaction>
</comment>
<reference evidence="10 11" key="1">
    <citation type="submission" date="2020-08" db="EMBL/GenBank/DDBJ databases">
        <title>Genomic Encyclopedia of Type Strains, Phase IV (KMG-IV): sequencing the most valuable type-strain genomes for metagenomic binning, comparative biology and taxonomic classification.</title>
        <authorList>
            <person name="Goeker M."/>
        </authorList>
    </citation>
    <scope>NUCLEOTIDE SEQUENCE [LARGE SCALE GENOMIC DNA]</scope>
    <source>
        <strain evidence="10 11">DSM 21769</strain>
    </source>
</reference>